<organism evidence="3 4">
    <name type="scientific">Daphnia pulex</name>
    <name type="common">Water flea</name>
    <dbReference type="NCBI Taxonomy" id="6669"/>
    <lineage>
        <taxon>Eukaryota</taxon>
        <taxon>Metazoa</taxon>
        <taxon>Ecdysozoa</taxon>
        <taxon>Arthropoda</taxon>
        <taxon>Crustacea</taxon>
        <taxon>Branchiopoda</taxon>
        <taxon>Diplostraca</taxon>
        <taxon>Cladocera</taxon>
        <taxon>Anomopoda</taxon>
        <taxon>Daphniidae</taxon>
        <taxon>Daphnia</taxon>
    </lineage>
</organism>
<dbReference type="InterPro" id="IPR029045">
    <property type="entry name" value="ClpP/crotonase-like_dom_sf"/>
</dbReference>
<dbReference type="PANTHER" id="PTHR43802:SF1">
    <property type="entry name" value="IP11341P-RELATED"/>
    <property type="match status" value="1"/>
</dbReference>
<evidence type="ECO:0000256" key="2">
    <source>
        <dbReference type="RuleBase" id="RU003707"/>
    </source>
</evidence>
<proteinExistence type="inferred from homology"/>
<dbReference type="Proteomes" id="UP000000305">
    <property type="component" value="Unassembled WGS sequence"/>
</dbReference>
<dbReference type="EMBL" id="GL732553">
    <property type="protein sequence ID" value="EFX79236.1"/>
    <property type="molecule type" value="Genomic_DNA"/>
</dbReference>
<dbReference type="InterPro" id="IPR018376">
    <property type="entry name" value="Enoyl-CoA_hyd/isom_CS"/>
</dbReference>
<evidence type="ECO:0000313" key="4">
    <source>
        <dbReference type="Proteomes" id="UP000000305"/>
    </source>
</evidence>
<dbReference type="OMA" id="EKDNASH"/>
<reference evidence="3 4" key="1">
    <citation type="journal article" date="2011" name="Science">
        <title>The ecoresponsive genome of Daphnia pulex.</title>
        <authorList>
            <person name="Colbourne J.K."/>
            <person name="Pfrender M.E."/>
            <person name="Gilbert D."/>
            <person name="Thomas W.K."/>
            <person name="Tucker A."/>
            <person name="Oakley T.H."/>
            <person name="Tokishita S."/>
            <person name="Aerts A."/>
            <person name="Arnold G.J."/>
            <person name="Basu M.K."/>
            <person name="Bauer D.J."/>
            <person name="Caceres C.E."/>
            <person name="Carmel L."/>
            <person name="Casola C."/>
            <person name="Choi J.H."/>
            <person name="Detter J.C."/>
            <person name="Dong Q."/>
            <person name="Dusheyko S."/>
            <person name="Eads B.D."/>
            <person name="Frohlich T."/>
            <person name="Geiler-Samerotte K.A."/>
            <person name="Gerlach D."/>
            <person name="Hatcher P."/>
            <person name="Jogdeo S."/>
            <person name="Krijgsveld J."/>
            <person name="Kriventseva E.V."/>
            <person name="Kultz D."/>
            <person name="Laforsch C."/>
            <person name="Lindquist E."/>
            <person name="Lopez J."/>
            <person name="Manak J.R."/>
            <person name="Muller J."/>
            <person name="Pangilinan J."/>
            <person name="Patwardhan R.P."/>
            <person name="Pitluck S."/>
            <person name="Pritham E.J."/>
            <person name="Rechtsteiner A."/>
            <person name="Rho M."/>
            <person name="Rogozin I.B."/>
            <person name="Sakarya O."/>
            <person name="Salamov A."/>
            <person name="Schaack S."/>
            <person name="Shapiro H."/>
            <person name="Shiga Y."/>
            <person name="Skalitzky C."/>
            <person name="Smith Z."/>
            <person name="Souvorov A."/>
            <person name="Sung W."/>
            <person name="Tang Z."/>
            <person name="Tsuchiya D."/>
            <person name="Tu H."/>
            <person name="Vos H."/>
            <person name="Wang M."/>
            <person name="Wolf Y.I."/>
            <person name="Yamagata H."/>
            <person name="Yamada T."/>
            <person name="Ye Y."/>
            <person name="Shaw J.R."/>
            <person name="Andrews J."/>
            <person name="Crease T.J."/>
            <person name="Tang H."/>
            <person name="Lucas S.M."/>
            <person name="Robertson H.M."/>
            <person name="Bork P."/>
            <person name="Koonin E.V."/>
            <person name="Zdobnov E.M."/>
            <person name="Grigoriev I.V."/>
            <person name="Lynch M."/>
            <person name="Boore J.L."/>
        </authorList>
    </citation>
    <scope>NUCLEOTIDE SEQUENCE [LARGE SCALE GENOMIC DNA]</scope>
</reference>
<dbReference type="PhylomeDB" id="E9GMS9"/>
<dbReference type="NCBIfam" id="NF006108">
    <property type="entry name" value="PRK08259.1"/>
    <property type="match status" value="1"/>
</dbReference>
<dbReference type="SUPFAM" id="SSF52096">
    <property type="entry name" value="ClpP/crotonase"/>
    <property type="match status" value="1"/>
</dbReference>
<dbReference type="Gene3D" id="3.90.226.10">
    <property type="entry name" value="2-enoyl-CoA Hydratase, Chain A, domain 1"/>
    <property type="match status" value="1"/>
</dbReference>
<evidence type="ECO:0000313" key="3">
    <source>
        <dbReference type="EMBL" id="EFX79236.1"/>
    </source>
</evidence>
<dbReference type="InParanoid" id="E9GMS9"/>
<dbReference type="OrthoDB" id="448450at2759"/>
<dbReference type="AlphaFoldDB" id="E9GMS9"/>
<accession>E9GMS9</accession>
<dbReference type="FunCoup" id="E9GMS9">
    <property type="interactions" value="2"/>
</dbReference>
<dbReference type="InterPro" id="IPR001753">
    <property type="entry name" value="Enoyl-CoA_hydra/iso"/>
</dbReference>
<dbReference type="CDD" id="cd06558">
    <property type="entry name" value="crotonase-like"/>
    <property type="match status" value="1"/>
</dbReference>
<protein>
    <recommendedName>
        <fullName evidence="5">Enoyl-CoA hydratase</fullName>
    </recommendedName>
</protein>
<dbReference type="GO" id="GO:0003824">
    <property type="term" value="F:catalytic activity"/>
    <property type="evidence" value="ECO:0007669"/>
    <property type="project" value="InterPro"/>
</dbReference>
<dbReference type="PANTHER" id="PTHR43802">
    <property type="entry name" value="ENOYL-COA HYDRATASE"/>
    <property type="match status" value="1"/>
</dbReference>
<dbReference type="PROSITE" id="PS00166">
    <property type="entry name" value="ENOYL_COA_HYDRATASE"/>
    <property type="match status" value="1"/>
</dbReference>
<evidence type="ECO:0008006" key="5">
    <source>
        <dbReference type="Google" id="ProtNLM"/>
    </source>
</evidence>
<dbReference type="Gene3D" id="1.10.287.2460">
    <property type="match status" value="1"/>
</dbReference>
<dbReference type="KEGG" id="dpx:DAPPUDRAFT_304905"/>
<dbReference type="Pfam" id="PF00378">
    <property type="entry name" value="ECH_1"/>
    <property type="match status" value="1"/>
</dbReference>
<dbReference type="STRING" id="6669.E9GMS9"/>
<comment type="similarity">
    <text evidence="1 2">Belongs to the enoyl-CoA hydratase/isomerase family.</text>
</comment>
<dbReference type="eggNOG" id="KOG1680">
    <property type="taxonomic scope" value="Eukaryota"/>
</dbReference>
<keyword evidence="4" id="KW-1185">Reference proteome</keyword>
<sequence length="296" mass="32172">MMTHFKIITTSFLRRPALFFKRFNSSATSESNNALVLKNKIGAVGTIGINRPTKRNCVNYATAEQLVQAFEEFDQDESVCAIVLHGIGGNFCAGYDLQELSTGNARILPEKRGPMGPSQMLTKKPLIAAVSGYAVAGGFELALLCDMRVVEDTAVMGVFCRRFGVPLIDGGTVRLPALIGLSRAMDLILTGRPIKAKEAFEWGLANRVVSCGTALGQAVNLADSLKNFPQKCMQADRQSAYYATYSAKSLEDALQYEFDNGFPVLEMESIHGARKFVDGVGHHGKFQLNGSSESKK</sequence>
<evidence type="ECO:0000256" key="1">
    <source>
        <dbReference type="ARBA" id="ARBA00005254"/>
    </source>
</evidence>
<name>E9GMS9_DAPPU</name>
<dbReference type="HOGENOM" id="CLU_009834_7_4_1"/>
<gene>
    <name evidence="3" type="ORF">DAPPUDRAFT_304905</name>
</gene>